<dbReference type="EMBL" id="LYOS01000010">
    <property type="protein sequence ID" value="OFV67084.1"/>
    <property type="molecule type" value="Genomic_DNA"/>
</dbReference>
<protein>
    <submittedName>
        <fullName evidence="1">Uncharacterized protein</fullName>
    </submittedName>
</protein>
<dbReference type="AlphaFoldDB" id="A0A1F2P7D9"/>
<evidence type="ECO:0000313" key="2">
    <source>
        <dbReference type="Proteomes" id="UP000186940"/>
    </source>
</evidence>
<organism evidence="1 2">
    <name type="scientific">Candidatus Syntropharchaeum caldarium</name>
    <dbReference type="NCBI Taxonomy" id="1838285"/>
    <lineage>
        <taxon>Archaea</taxon>
        <taxon>Methanobacteriati</taxon>
        <taxon>Methanobacteriota</taxon>
        <taxon>Stenosarchaea group</taxon>
        <taxon>Methanomicrobia</taxon>
        <taxon>Methanosarcinales</taxon>
        <taxon>ANME-2 cluster</taxon>
        <taxon>Candidatus Syntropharchaeum</taxon>
    </lineage>
</organism>
<dbReference type="Proteomes" id="UP000186940">
    <property type="component" value="Unassembled WGS sequence"/>
</dbReference>
<gene>
    <name evidence="1" type="ORF">SCAL_001786</name>
</gene>
<comment type="caution">
    <text evidence="1">The sequence shown here is derived from an EMBL/GenBank/DDBJ whole genome shotgun (WGS) entry which is preliminary data.</text>
</comment>
<sequence length="34" mass="3907">MRWLVHPPPYSPDLNLLLNVEELKEAIAEAFKGD</sequence>
<name>A0A1F2P7D9_9EURY</name>
<keyword evidence="2" id="KW-1185">Reference proteome</keyword>
<proteinExistence type="predicted"/>
<accession>A0A1F2P7D9</accession>
<reference evidence="1" key="1">
    <citation type="submission" date="2016-05" db="EMBL/GenBank/DDBJ databases">
        <title>Microbial consortia oxidize butane by reversing methanogenesis.</title>
        <authorList>
            <person name="Laso-Perez R."/>
            <person name="Richter M."/>
            <person name="Wegener G."/>
            <person name="Musat F."/>
        </authorList>
    </citation>
    <scope>NUCLEOTIDE SEQUENCE [LARGE SCALE GENOMIC DNA]</scope>
    <source>
        <strain evidence="1">BOX2</strain>
    </source>
</reference>
<evidence type="ECO:0000313" key="1">
    <source>
        <dbReference type="EMBL" id="OFV67084.1"/>
    </source>
</evidence>